<dbReference type="Proteomes" id="UP000177159">
    <property type="component" value="Unassembled WGS sequence"/>
</dbReference>
<accession>A0A1F7GX53</accession>
<evidence type="ECO:0000313" key="2">
    <source>
        <dbReference type="EMBL" id="OGK23116.1"/>
    </source>
</evidence>
<dbReference type="EMBL" id="MFZM01000025">
    <property type="protein sequence ID" value="OGK23116.1"/>
    <property type="molecule type" value="Genomic_DNA"/>
</dbReference>
<dbReference type="AlphaFoldDB" id="A0A1F7GX53"/>
<proteinExistence type="predicted"/>
<sequence>MNCPNCQYVLSKKKFDKIEVDHCDNCGSTLFQPNQINRITLEDAQELAQMKRADSISGTEKFSPKDGSPLKRMEDESIPQHVTLLKSEKTGEVFAYPDDLVNFKTAQEAKLNYYEVWHIPLPALRTVLIYSFIIASTVSITYVASQLQKPASQSIQAASICQNGIQIIRTANELIVSCTTTAEFESRARIICGPSEEIIPVSSAPSSFHIATVPTTCDAIQFVFAQRKNILETEWIGLK</sequence>
<protein>
    <recommendedName>
        <fullName evidence="1">Transcription factor zinc-finger domain-containing protein</fullName>
    </recommendedName>
</protein>
<evidence type="ECO:0000313" key="3">
    <source>
        <dbReference type="Proteomes" id="UP000177159"/>
    </source>
</evidence>
<dbReference type="InterPro" id="IPR027392">
    <property type="entry name" value="TF_Znf"/>
</dbReference>
<comment type="caution">
    <text evidence="2">The sequence shown here is derived from an EMBL/GenBank/DDBJ whole genome shotgun (WGS) entry which is preliminary data.</text>
</comment>
<reference evidence="2 3" key="1">
    <citation type="journal article" date="2016" name="Nat. Commun.">
        <title>Thousands of microbial genomes shed light on interconnected biogeochemical processes in an aquifer system.</title>
        <authorList>
            <person name="Anantharaman K."/>
            <person name="Brown C.T."/>
            <person name="Hug L.A."/>
            <person name="Sharon I."/>
            <person name="Castelle C.J."/>
            <person name="Probst A.J."/>
            <person name="Thomas B.C."/>
            <person name="Singh A."/>
            <person name="Wilkins M.J."/>
            <person name="Karaoz U."/>
            <person name="Brodie E.L."/>
            <person name="Williams K.H."/>
            <person name="Hubbard S.S."/>
            <person name="Banfield J.F."/>
        </authorList>
    </citation>
    <scope>NUCLEOTIDE SEQUENCE [LARGE SCALE GENOMIC DNA]</scope>
</reference>
<gene>
    <name evidence="2" type="ORF">A3C24_01355</name>
</gene>
<evidence type="ECO:0000259" key="1">
    <source>
        <dbReference type="Pfam" id="PF13453"/>
    </source>
</evidence>
<organism evidence="2 3">
    <name type="scientific">Candidatus Roizmanbacteria bacterium RIFCSPHIGHO2_02_FULL_37_24</name>
    <dbReference type="NCBI Taxonomy" id="1802037"/>
    <lineage>
        <taxon>Bacteria</taxon>
        <taxon>Candidatus Roizmaniibacteriota</taxon>
    </lineage>
</organism>
<dbReference type="Pfam" id="PF13453">
    <property type="entry name" value="Zn_ribbon_TFIIB"/>
    <property type="match status" value="1"/>
</dbReference>
<name>A0A1F7GX53_9BACT</name>
<feature type="domain" description="Transcription factor zinc-finger" evidence="1">
    <location>
        <begin position="2"/>
        <end position="39"/>
    </location>
</feature>